<reference evidence="2 3" key="1">
    <citation type="submission" date="2017-07" db="EMBL/GenBank/DDBJ databases">
        <title>Draft Genome Sequences of Select Purple Nonsulfur Bacteria.</title>
        <authorList>
            <person name="Lasarre B."/>
            <person name="Mckinlay J.B."/>
        </authorList>
    </citation>
    <scope>NUCLEOTIDE SEQUENCE [LARGE SCALE GENOMIC DNA]</scope>
    <source>
        <strain evidence="2 3">DSM 5909</strain>
    </source>
</reference>
<sequence length="126" mass="13049">MAYGAATVSLLAACLFATGPFSASAAAADPMAPKDIQATFFDGRSFTATTPSGVSFRIVFEADGTVRREPTTAKAGAKGEGTWTLGPDGFCTTWKGAKANCFTVTKAGPNAWSVMKGPELKATWTK</sequence>
<protein>
    <recommendedName>
        <fullName evidence="4">Dihydrodipicolinate reductase</fullName>
    </recommendedName>
</protein>
<evidence type="ECO:0000256" key="1">
    <source>
        <dbReference type="SAM" id="SignalP"/>
    </source>
</evidence>
<comment type="caution">
    <text evidence="2">The sequence shown here is derived from an EMBL/GenBank/DDBJ whole genome shotgun (WGS) entry which is preliminary data.</text>
</comment>
<evidence type="ECO:0000313" key="2">
    <source>
        <dbReference type="EMBL" id="RAI42479.1"/>
    </source>
</evidence>
<dbReference type="AlphaFoldDB" id="A0A327KUG5"/>
<keyword evidence="1" id="KW-0732">Signal</keyword>
<evidence type="ECO:0000313" key="3">
    <source>
        <dbReference type="Proteomes" id="UP000249130"/>
    </source>
</evidence>
<proteinExistence type="predicted"/>
<gene>
    <name evidence="2" type="ORF">CH341_19370</name>
</gene>
<organism evidence="2 3">
    <name type="scientific">Rhodoplanes roseus</name>
    <dbReference type="NCBI Taxonomy" id="29409"/>
    <lineage>
        <taxon>Bacteria</taxon>
        <taxon>Pseudomonadati</taxon>
        <taxon>Pseudomonadota</taxon>
        <taxon>Alphaproteobacteria</taxon>
        <taxon>Hyphomicrobiales</taxon>
        <taxon>Nitrobacteraceae</taxon>
        <taxon>Rhodoplanes</taxon>
    </lineage>
</organism>
<keyword evidence="3" id="KW-1185">Reference proteome</keyword>
<name>A0A327KUG5_9BRAD</name>
<feature type="chain" id="PRO_5016434154" description="Dihydrodipicolinate reductase" evidence="1">
    <location>
        <begin position="26"/>
        <end position="126"/>
    </location>
</feature>
<feature type="signal peptide" evidence="1">
    <location>
        <begin position="1"/>
        <end position="25"/>
    </location>
</feature>
<evidence type="ECO:0008006" key="4">
    <source>
        <dbReference type="Google" id="ProtNLM"/>
    </source>
</evidence>
<dbReference type="EMBL" id="NPEX01000151">
    <property type="protein sequence ID" value="RAI42479.1"/>
    <property type="molecule type" value="Genomic_DNA"/>
</dbReference>
<dbReference type="Proteomes" id="UP000249130">
    <property type="component" value="Unassembled WGS sequence"/>
</dbReference>
<accession>A0A327KUG5</accession>